<dbReference type="GO" id="GO:0006952">
    <property type="term" value="P:defense response"/>
    <property type="evidence" value="ECO:0007669"/>
    <property type="project" value="UniProtKB-KW"/>
</dbReference>
<feature type="domain" description="NB-ARC" evidence="4">
    <location>
        <begin position="175"/>
        <end position="360"/>
    </location>
</feature>
<dbReference type="SUPFAM" id="SSF52058">
    <property type="entry name" value="L domain-like"/>
    <property type="match status" value="1"/>
</dbReference>
<dbReference type="InterPro" id="IPR055414">
    <property type="entry name" value="LRR_R13L4/SHOC2-like"/>
</dbReference>
<organism evidence="7 8">
    <name type="scientific">Papaver atlanticum</name>
    <dbReference type="NCBI Taxonomy" id="357466"/>
    <lineage>
        <taxon>Eukaryota</taxon>
        <taxon>Viridiplantae</taxon>
        <taxon>Streptophyta</taxon>
        <taxon>Embryophyta</taxon>
        <taxon>Tracheophyta</taxon>
        <taxon>Spermatophyta</taxon>
        <taxon>Magnoliopsida</taxon>
        <taxon>Ranunculales</taxon>
        <taxon>Papaveraceae</taxon>
        <taxon>Papaveroideae</taxon>
        <taxon>Papaver</taxon>
    </lineage>
</organism>
<dbReference type="AlphaFoldDB" id="A0AAD4XD72"/>
<evidence type="ECO:0008006" key="9">
    <source>
        <dbReference type="Google" id="ProtNLM"/>
    </source>
</evidence>
<proteinExistence type="predicted"/>
<dbReference type="EMBL" id="JAJJMB010011222">
    <property type="protein sequence ID" value="KAI3903479.1"/>
    <property type="molecule type" value="Genomic_DNA"/>
</dbReference>
<reference evidence="7" key="1">
    <citation type="submission" date="2022-04" db="EMBL/GenBank/DDBJ databases">
        <title>A functionally conserved STORR gene fusion in Papaver species that diverged 16.8 million years ago.</title>
        <authorList>
            <person name="Catania T."/>
        </authorList>
    </citation>
    <scope>NUCLEOTIDE SEQUENCE</scope>
    <source>
        <strain evidence="7">S-188037</strain>
    </source>
</reference>
<dbReference type="InterPro" id="IPR002182">
    <property type="entry name" value="NB-ARC"/>
</dbReference>
<evidence type="ECO:0000256" key="3">
    <source>
        <dbReference type="ARBA" id="ARBA00022821"/>
    </source>
</evidence>
<dbReference type="PANTHER" id="PTHR36766">
    <property type="entry name" value="PLANT BROAD-SPECTRUM MILDEW RESISTANCE PROTEIN RPW8"/>
    <property type="match status" value="1"/>
</dbReference>
<evidence type="ECO:0000313" key="7">
    <source>
        <dbReference type="EMBL" id="KAI3903479.1"/>
    </source>
</evidence>
<evidence type="ECO:0000259" key="6">
    <source>
        <dbReference type="Pfam" id="PF23598"/>
    </source>
</evidence>
<accession>A0AAD4XD72</accession>
<feature type="domain" description="Disease resistance R13L4/SHOC-2-like LRR" evidence="6">
    <location>
        <begin position="595"/>
        <end position="910"/>
    </location>
</feature>
<dbReference type="Pfam" id="PF23598">
    <property type="entry name" value="LRR_14"/>
    <property type="match status" value="1"/>
</dbReference>
<dbReference type="SMART" id="SM00369">
    <property type="entry name" value="LRR_TYP"/>
    <property type="match status" value="3"/>
</dbReference>
<dbReference type="Gene3D" id="3.80.10.10">
    <property type="entry name" value="Ribonuclease Inhibitor"/>
    <property type="match status" value="1"/>
</dbReference>
<keyword evidence="8" id="KW-1185">Reference proteome</keyword>
<dbReference type="GO" id="GO:0043531">
    <property type="term" value="F:ADP binding"/>
    <property type="evidence" value="ECO:0007669"/>
    <property type="project" value="InterPro"/>
</dbReference>
<evidence type="ECO:0000313" key="8">
    <source>
        <dbReference type="Proteomes" id="UP001202328"/>
    </source>
</evidence>
<keyword evidence="1" id="KW-0433">Leucine-rich repeat</keyword>
<dbReference type="PROSITE" id="PS51450">
    <property type="entry name" value="LRR"/>
    <property type="match status" value="1"/>
</dbReference>
<keyword evidence="3" id="KW-0611">Plant defense</keyword>
<keyword evidence="2" id="KW-0677">Repeat</keyword>
<dbReference type="InterPro" id="IPR058922">
    <property type="entry name" value="WHD_DRP"/>
</dbReference>
<dbReference type="Pfam" id="PF23559">
    <property type="entry name" value="WHD_DRP"/>
    <property type="match status" value="1"/>
</dbReference>
<evidence type="ECO:0000256" key="2">
    <source>
        <dbReference type="ARBA" id="ARBA00022737"/>
    </source>
</evidence>
<feature type="domain" description="Disease resistance protein winged helix" evidence="5">
    <location>
        <begin position="451"/>
        <end position="511"/>
    </location>
</feature>
<dbReference type="Proteomes" id="UP001202328">
    <property type="component" value="Unassembled WGS sequence"/>
</dbReference>
<dbReference type="Gene3D" id="3.40.50.300">
    <property type="entry name" value="P-loop containing nucleotide triphosphate hydrolases"/>
    <property type="match status" value="1"/>
</dbReference>
<dbReference type="InterPro" id="IPR036388">
    <property type="entry name" value="WH-like_DNA-bd_sf"/>
</dbReference>
<dbReference type="Pfam" id="PF00931">
    <property type="entry name" value="NB-ARC"/>
    <property type="match status" value="1"/>
</dbReference>
<dbReference type="InterPro" id="IPR001611">
    <property type="entry name" value="Leu-rich_rpt"/>
</dbReference>
<dbReference type="PANTHER" id="PTHR36766:SF70">
    <property type="entry name" value="DISEASE RESISTANCE PROTEIN RGA4"/>
    <property type="match status" value="1"/>
</dbReference>
<dbReference type="InterPro" id="IPR032675">
    <property type="entry name" value="LRR_dom_sf"/>
</dbReference>
<gene>
    <name evidence="7" type="ORF">MKW98_032133</name>
</gene>
<dbReference type="InterPro" id="IPR003591">
    <property type="entry name" value="Leu-rich_rpt_typical-subtyp"/>
</dbReference>
<evidence type="ECO:0000259" key="5">
    <source>
        <dbReference type="Pfam" id="PF23559"/>
    </source>
</evidence>
<evidence type="ECO:0000259" key="4">
    <source>
        <dbReference type="Pfam" id="PF00931"/>
    </source>
</evidence>
<dbReference type="SUPFAM" id="SSF52540">
    <property type="entry name" value="P-loop containing nucleoside triphosphate hydrolases"/>
    <property type="match status" value="1"/>
</dbReference>
<dbReference type="InterPro" id="IPR027417">
    <property type="entry name" value="P-loop_NTPase"/>
</dbReference>
<evidence type="ECO:0000256" key="1">
    <source>
        <dbReference type="ARBA" id="ARBA00022614"/>
    </source>
</evidence>
<comment type="caution">
    <text evidence="7">The sequence shown here is derived from an EMBL/GenBank/DDBJ whole genome shotgun (WGS) entry which is preliminary data.</text>
</comment>
<name>A0AAD4XD72_9MAGN</name>
<dbReference type="Gene3D" id="1.10.10.10">
    <property type="entry name" value="Winged helix-like DNA-binding domain superfamily/Winged helix DNA-binding domain"/>
    <property type="match status" value="1"/>
</dbReference>
<sequence length="957" mass="108118">MYRRVDLDLEDEVLLLNVIAHEILDSMDASIHAVASLDTIRSLKRSLFVVLDVLDAETSKEMKLIRYLSFQHINECLKNKYGDGEKSTAAMRKWMTTVRMLLGDLNNAMDDITGTTSSTDLQRESNQSLSDLSITSLVDRLHAIINNQPLDPHKDIRKLLRSTNSCIIDRPEDEKAVIELLLEPSVDGGMVVIPIVGDSGCGKSVLAKLVYDNQRVKDHFDLIMWISFPDSYPDMLKFSHCLIDFASKSLTICQKKKLKKKLRVAREASTTGNFDINYLQKILGELLSQKKCLLVLDGMSNKTCYDWNALRISLSAGANSSKILLTTRSSKVSSLLGTVPPYCPQTLCNEECCSLFSYSANGYNNTAHLSPPTELLKCFQGMVRLFKGFPSVVAGAGNLVASCIEDEVKLQILGAMQSKEPLTDPFTSDLLWAYHGLSSTHLKQCFAYCALFPKLYLFEKHKLILLWMAEGFLRPKDGMTMEDVGFAYFAELLDKSFLQSKVHIFGESFYCLPEHVYRLAEYVSSSGDGYIKLSKNNKRVSAPSNISEYARYSSFCHVTMNQQMVEAFYKRTGLNTLLLFNTRIGDVSRNLFLNLTRVRVLDLSNAGLSDLPDSICNMTHLRFLDLSKNDINQLPAMLSMLHNLQTLIIDSNVKVLQFPVGMEKLPNLRHLDLGSCQPFVRPPGIEQLTNLQTLRTITVVGRYLDEAWRTGVLRELVNLQELRVTFKFGNLDGKEQKTNNQDILMNMKHLRKLELFWHPMIIENADYLLASFMPHTNVKHLVLRSYGGIKFPAWLGNPSFSNLEIVKVCGCYSCEFLPSLGELPLLIYLRVGEMSTLKYIDSGFCGNKLANERFPSLKTLELVSLSNLERWTGLLDGDMPLLQELNIVGCLMLSSLPTLKFLGSLQKLRIEYCEKLQAFPDEKPPSKLNFLAILYCPLLLETCKDEKDWGKMLETAE</sequence>
<protein>
    <recommendedName>
        <fullName evidence="9">NB-ARC domain-containing protein</fullName>
    </recommendedName>
</protein>